<dbReference type="Gramene" id="KCW64973">
    <property type="protein sequence ID" value="KCW64973"/>
    <property type="gene ID" value="EUGRSUZ_G02516"/>
</dbReference>
<feature type="compositionally biased region" description="Low complexity" evidence="1">
    <location>
        <begin position="65"/>
        <end position="86"/>
    </location>
</feature>
<evidence type="ECO:0000313" key="2">
    <source>
        <dbReference type="EMBL" id="KCW64973.1"/>
    </source>
</evidence>
<sequence length="180" mass="19120">MAETSPLKRQREATPDEEEEEKRQKSYKDIISLLEEEEDVPGQDLSSLITSLQQELASVSSDPLAASAEEAGPEATSSSASSASPAGEGGGEGGDERERVMRRLLEASDDELGLPSRDSSEVGDGVGTEEGDDGLCGSVGGGQGSIDLWEGLVWELEDEATNHCALLQSEPNSPLEWWVN</sequence>
<evidence type="ECO:0000256" key="1">
    <source>
        <dbReference type="SAM" id="MobiDB-lite"/>
    </source>
</evidence>
<reference evidence="2" key="1">
    <citation type="submission" date="2013-07" db="EMBL/GenBank/DDBJ databases">
        <title>The genome of Eucalyptus grandis.</title>
        <authorList>
            <person name="Schmutz J."/>
            <person name="Hayes R."/>
            <person name="Myburg A."/>
            <person name="Tuskan G."/>
            <person name="Grattapaglia D."/>
            <person name="Rokhsar D.S."/>
        </authorList>
    </citation>
    <scope>NUCLEOTIDE SEQUENCE</scope>
    <source>
        <tissue evidence="2">Leaf extractions</tissue>
    </source>
</reference>
<proteinExistence type="predicted"/>
<dbReference type="PANTHER" id="PTHR34539">
    <property type="entry name" value="T6J4.11 PROTEIN"/>
    <property type="match status" value="1"/>
</dbReference>
<name>A0A059BFV7_EUCGR</name>
<feature type="region of interest" description="Disordered" evidence="1">
    <location>
        <begin position="1"/>
        <end position="26"/>
    </location>
</feature>
<dbReference type="OMA" id="GFWEFED"/>
<protein>
    <submittedName>
        <fullName evidence="2">Uncharacterized protein</fullName>
    </submittedName>
</protein>
<feature type="region of interest" description="Disordered" evidence="1">
    <location>
        <begin position="53"/>
        <end position="141"/>
    </location>
</feature>
<accession>A0A059BFV7</accession>
<dbReference type="PANTHER" id="PTHR34539:SF3">
    <property type="entry name" value="NAC DOMAIN-CONTAINING PROTEIN"/>
    <property type="match status" value="1"/>
</dbReference>
<dbReference type="EMBL" id="KK198759">
    <property type="protein sequence ID" value="KCW64973.1"/>
    <property type="molecule type" value="Genomic_DNA"/>
</dbReference>
<dbReference type="eggNOG" id="ENOG502S21J">
    <property type="taxonomic scope" value="Eukaryota"/>
</dbReference>
<organism evidence="2">
    <name type="scientific">Eucalyptus grandis</name>
    <name type="common">Flooded gum</name>
    <dbReference type="NCBI Taxonomy" id="71139"/>
    <lineage>
        <taxon>Eukaryota</taxon>
        <taxon>Viridiplantae</taxon>
        <taxon>Streptophyta</taxon>
        <taxon>Embryophyta</taxon>
        <taxon>Tracheophyta</taxon>
        <taxon>Spermatophyta</taxon>
        <taxon>Magnoliopsida</taxon>
        <taxon>eudicotyledons</taxon>
        <taxon>Gunneridae</taxon>
        <taxon>Pentapetalae</taxon>
        <taxon>rosids</taxon>
        <taxon>malvids</taxon>
        <taxon>Myrtales</taxon>
        <taxon>Myrtaceae</taxon>
        <taxon>Myrtoideae</taxon>
        <taxon>Eucalypteae</taxon>
        <taxon>Eucalyptus</taxon>
    </lineage>
</organism>
<dbReference type="AlphaFoldDB" id="A0A059BFV7"/>
<dbReference type="InParanoid" id="A0A059BFV7"/>
<gene>
    <name evidence="2" type="ORF">EUGRSUZ_G02516</name>
</gene>
<feature type="compositionally biased region" description="Basic and acidic residues" evidence="1">
    <location>
        <begin position="94"/>
        <end position="106"/>
    </location>
</feature>